<feature type="transmembrane region" description="Helical" evidence="1">
    <location>
        <begin position="453"/>
        <end position="474"/>
    </location>
</feature>
<dbReference type="STRING" id="1190603.A1OO_19285"/>
<dbReference type="Pfam" id="PF00873">
    <property type="entry name" value="ACR_tran"/>
    <property type="match status" value="1"/>
</dbReference>
<evidence type="ECO:0000256" key="1">
    <source>
        <dbReference type="SAM" id="Phobius"/>
    </source>
</evidence>
<dbReference type="PANTHER" id="PTHR32063:SF28">
    <property type="entry name" value="BLR2861 PROTEIN"/>
    <property type="match status" value="1"/>
</dbReference>
<dbReference type="PRINTS" id="PR00702">
    <property type="entry name" value="ACRIFLAVINRP"/>
</dbReference>
<dbReference type="GO" id="GO:0042910">
    <property type="term" value="F:xenobiotic transmembrane transporter activity"/>
    <property type="evidence" value="ECO:0007669"/>
    <property type="project" value="TreeGrafter"/>
</dbReference>
<keyword evidence="1" id="KW-0472">Membrane</keyword>
<comment type="caution">
    <text evidence="2">The sequence shown here is derived from an EMBL/GenBank/DDBJ whole genome shotgun (WGS) entry which is preliminary data.</text>
</comment>
<dbReference type="GO" id="GO:0005886">
    <property type="term" value="C:plasma membrane"/>
    <property type="evidence" value="ECO:0007669"/>
    <property type="project" value="TreeGrafter"/>
</dbReference>
<name>A0A2N7LFQ7_9GAMM</name>
<dbReference type="EMBL" id="MDAL01000008">
    <property type="protein sequence ID" value="PMN94286.1"/>
    <property type="molecule type" value="Genomic_DNA"/>
</dbReference>
<dbReference type="PANTHER" id="PTHR32063">
    <property type="match status" value="1"/>
</dbReference>
<accession>A0A2N7LFQ7</accession>
<dbReference type="InterPro" id="IPR001036">
    <property type="entry name" value="Acrflvin-R"/>
</dbReference>
<protein>
    <recommendedName>
        <fullName evidence="4">Acriflavin resistance protein</fullName>
    </recommendedName>
</protein>
<keyword evidence="1" id="KW-1133">Transmembrane helix</keyword>
<sequence length="1102" mass="121044">MKRDVMRPDVTKQGTMKQGIDNPATSWLGRYFESRMGYIILMLLITMCGLAALKFVTLTSFPYSRSSTIFVSAQFYDKPAKYIATHVASDIEDIFAEQDGLEYTRLTVGNNSLRVTGKFDKSVDIDAVARDISNQLTNRPMVQNNLDELTSGLDKGDFAPDLGYVFTSNARSDSLVSRLLESEITPILRSLPGIQSVALYGPSDAIYIDVDQDRLNAAGLALNQVYDTVQSAFTQPASYLVDGENYEIYHHKAVDNGIQKMATLRLEDDGTQGVHALSDIATFRVANEYTRVKAKFNDKDGVVMLATFDGRANPLSVSTDVKTMITDFLVGEPDIKAQEIMDSTVMLYGSIKETLLSIILSIAVTCLIVYFTTRSVASAFAISLSIPLSLLLAFAFYSVSLESINLITITALIIAIGLVVDDSIVVTDYLNGHSAAPTTAHTKSGGQLMRLRAILMVLVAITLTLVVVYLPYIFSSADYSVVSKEFGIAISIALLCSLFVSVLITPKLLPSARAHVNKVANNTPHNTASNAKSEAYQNPVLRAYHQSLCHFAESRVIRSLTAVVIMGVLVAGFFSWQNSDSEVAPPEDKRLLLVLSEVSPNATSTDVQAQASKLTQRILALDWVDSTNYVTGLPDSNMITHYVRLKESVSGSQENNDNLAWWEHVTQPIQNTLQQFVDNPQKNNLLVDQSERLASLLAQETLSRSFVILPTDIPGASTFPIDMAIMGSDTEQVLDKVEAALREARATGLYEFLVHDAKYVSNQFNIDTLVDTTTYGSAERRYFASLVAAFSQPNYIGKTPHANDNVKVYLGVSPSDRQSMVDGTTTIDDYALYDDGDRKIMKSAIQHVEPSFEPLNINKTNGLPSVQIRGITLSGVNKYDAIHTLKDILMSKGVAEHNITFIGSSRSISSSVTEHMNITLFSLLLIFLLLTVLFDSVVAPLIIVLSTVPVTYFSGYIALDLFGLSDNIYTRLSILTAVGLSSKQAVIMVYEVIRIAREHADPAKLKDAIIEGCSQRFNAVFMTSFSLILGVLPLVFQFNFGAVAKYNIAVVIVFCMTTSFFTVLYLVPLVMMSLPKRAYCTLLGYVNNNARSATKEHNPVHV</sequence>
<feature type="transmembrane region" description="Helical" evidence="1">
    <location>
        <begin position="941"/>
        <end position="962"/>
    </location>
</feature>
<dbReference type="Gene3D" id="3.30.2090.10">
    <property type="entry name" value="Multidrug efflux transporter AcrB TolC docking domain, DN and DC subdomains"/>
    <property type="match status" value="2"/>
</dbReference>
<dbReference type="SUPFAM" id="SSF82866">
    <property type="entry name" value="Multidrug efflux transporter AcrB transmembrane domain"/>
    <property type="match status" value="2"/>
</dbReference>
<feature type="transmembrane region" description="Helical" evidence="1">
    <location>
        <begin position="403"/>
        <end position="420"/>
    </location>
</feature>
<feature type="transmembrane region" description="Helical" evidence="1">
    <location>
        <begin position="486"/>
        <end position="505"/>
    </location>
</feature>
<feature type="transmembrane region" description="Helical" evidence="1">
    <location>
        <begin position="915"/>
        <end position="934"/>
    </location>
</feature>
<feature type="transmembrane region" description="Helical" evidence="1">
    <location>
        <begin position="36"/>
        <end position="56"/>
    </location>
</feature>
<evidence type="ECO:0000313" key="3">
    <source>
        <dbReference type="Proteomes" id="UP000235387"/>
    </source>
</evidence>
<feature type="transmembrane region" description="Helical" evidence="1">
    <location>
        <begin position="379"/>
        <end position="397"/>
    </location>
</feature>
<feature type="transmembrane region" description="Helical" evidence="1">
    <location>
        <begin position="354"/>
        <end position="372"/>
    </location>
</feature>
<feature type="transmembrane region" description="Helical" evidence="1">
    <location>
        <begin position="1017"/>
        <end position="1036"/>
    </location>
</feature>
<feature type="transmembrane region" description="Helical" evidence="1">
    <location>
        <begin position="974"/>
        <end position="996"/>
    </location>
</feature>
<gene>
    <name evidence="2" type="ORF">BCT23_10610</name>
</gene>
<proteinExistence type="predicted"/>
<dbReference type="SUPFAM" id="SSF82693">
    <property type="entry name" value="Multidrug efflux transporter AcrB pore domain, PN1, PN2, PC1 and PC2 subdomains"/>
    <property type="match status" value="1"/>
</dbReference>
<dbReference type="Gene3D" id="3.30.70.1320">
    <property type="entry name" value="Multidrug efflux transporter AcrB pore domain like"/>
    <property type="match status" value="1"/>
</dbReference>
<dbReference type="AlphaFoldDB" id="A0A2N7LFQ7"/>
<dbReference type="Gene3D" id="1.20.1640.10">
    <property type="entry name" value="Multidrug efflux transporter AcrB transmembrane domain"/>
    <property type="match status" value="2"/>
</dbReference>
<dbReference type="Gene3D" id="3.30.70.1440">
    <property type="entry name" value="Multidrug efflux transporter AcrB pore domain"/>
    <property type="match status" value="1"/>
</dbReference>
<dbReference type="Gene3D" id="3.30.70.1430">
    <property type="entry name" value="Multidrug efflux transporter AcrB pore domain"/>
    <property type="match status" value="2"/>
</dbReference>
<feature type="transmembrane region" description="Helical" evidence="1">
    <location>
        <begin position="556"/>
        <end position="576"/>
    </location>
</feature>
<dbReference type="InterPro" id="IPR027463">
    <property type="entry name" value="AcrB_DN_DC_subdom"/>
</dbReference>
<feature type="transmembrane region" description="Helical" evidence="1">
    <location>
        <begin position="1048"/>
        <end position="1067"/>
    </location>
</feature>
<evidence type="ECO:0000313" key="2">
    <source>
        <dbReference type="EMBL" id="PMN94286.1"/>
    </source>
</evidence>
<dbReference type="RefSeq" id="WP_102390241.1">
    <property type="nucleotide sequence ID" value="NZ_MDAL01000008.1"/>
</dbReference>
<reference evidence="3" key="1">
    <citation type="submission" date="2016-07" db="EMBL/GenBank/DDBJ databases">
        <title>Nontailed viruses are major unrecognized killers of bacteria in the ocean.</title>
        <authorList>
            <person name="Kauffman K."/>
            <person name="Hussain F."/>
            <person name="Yang J."/>
            <person name="Arevalo P."/>
            <person name="Brown J."/>
            <person name="Cutler M."/>
            <person name="Kelly L."/>
            <person name="Polz M.F."/>
        </authorList>
    </citation>
    <scope>NUCLEOTIDE SEQUENCE [LARGE SCALE GENOMIC DNA]</scope>
    <source>
        <strain evidence="3">10N.261.45.A10</strain>
    </source>
</reference>
<keyword evidence="1" id="KW-0812">Transmembrane</keyword>
<evidence type="ECO:0008006" key="4">
    <source>
        <dbReference type="Google" id="ProtNLM"/>
    </source>
</evidence>
<dbReference type="Proteomes" id="UP000235387">
    <property type="component" value="Unassembled WGS sequence"/>
</dbReference>
<organism evidence="2 3">
    <name type="scientific">Enterovibrio norvegicus</name>
    <dbReference type="NCBI Taxonomy" id="188144"/>
    <lineage>
        <taxon>Bacteria</taxon>
        <taxon>Pseudomonadati</taxon>
        <taxon>Pseudomonadota</taxon>
        <taxon>Gammaproteobacteria</taxon>
        <taxon>Vibrionales</taxon>
        <taxon>Vibrionaceae</taxon>
        <taxon>Enterovibrio</taxon>
    </lineage>
</organism>